<protein>
    <submittedName>
        <fullName evidence="2">Uncharacterized protein</fullName>
    </submittedName>
</protein>
<proteinExistence type="predicted"/>
<accession>A0A4Z2I3Q4</accession>
<evidence type="ECO:0000256" key="1">
    <source>
        <dbReference type="SAM" id="MobiDB-lite"/>
    </source>
</evidence>
<gene>
    <name evidence="2" type="ORF">EYF80_017909</name>
</gene>
<comment type="caution">
    <text evidence="2">The sequence shown here is derived from an EMBL/GenBank/DDBJ whole genome shotgun (WGS) entry which is preliminary data.</text>
</comment>
<name>A0A4Z2I3Q4_9TELE</name>
<feature type="compositionally biased region" description="Basic and acidic residues" evidence="1">
    <location>
        <begin position="50"/>
        <end position="62"/>
    </location>
</feature>
<dbReference type="EMBL" id="SRLO01000144">
    <property type="protein sequence ID" value="TNN71902.1"/>
    <property type="molecule type" value="Genomic_DNA"/>
</dbReference>
<feature type="compositionally biased region" description="Basic and acidic residues" evidence="1">
    <location>
        <begin position="24"/>
        <end position="33"/>
    </location>
</feature>
<feature type="region of interest" description="Disordered" evidence="1">
    <location>
        <begin position="1"/>
        <end position="125"/>
    </location>
</feature>
<reference evidence="2 3" key="1">
    <citation type="submission" date="2019-03" db="EMBL/GenBank/DDBJ databases">
        <title>First draft genome of Liparis tanakae, snailfish: a comprehensive survey of snailfish specific genes.</title>
        <authorList>
            <person name="Kim W."/>
            <person name="Song I."/>
            <person name="Jeong J.-H."/>
            <person name="Kim D."/>
            <person name="Kim S."/>
            <person name="Ryu S."/>
            <person name="Song J.Y."/>
            <person name="Lee S.K."/>
        </authorList>
    </citation>
    <scope>NUCLEOTIDE SEQUENCE [LARGE SCALE GENOMIC DNA]</scope>
    <source>
        <tissue evidence="2">Muscle</tissue>
    </source>
</reference>
<keyword evidence="3" id="KW-1185">Reference proteome</keyword>
<dbReference type="Proteomes" id="UP000314294">
    <property type="component" value="Unassembled WGS sequence"/>
</dbReference>
<feature type="compositionally biased region" description="Polar residues" evidence="1">
    <location>
        <begin position="1"/>
        <end position="14"/>
    </location>
</feature>
<organism evidence="2 3">
    <name type="scientific">Liparis tanakae</name>
    <name type="common">Tanaka's snailfish</name>
    <dbReference type="NCBI Taxonomy" id="230148"/>
    <lineage>
        <taxon>Eukaryota</taxon>
        <taxon>Metazoa</taxon>
        <taxon>Chordata</taxon>
        <taxon>Craniata</taxon>
        <taxon>Vertebrata</taxon>
        <taxon>Euteleostomi</taxon>
        <taxon>Actinopterygii</taxon>
        <taxon>Neopterygii</taxon>
        <taxon>Teleostei</taxon>
        <taxon>Neoteleostei</taxon>
        <taxon>Acanthomorphata</taxon>
        <taxon>Eupercaria</taxon>
        <taxon>Perciformes</taxon>
        <taxon>Cottioidei</taxon>
        <taxon>Cottales</taxon>
        <taxon>Liparidae</taxon>
        <taxon>Liparis</taxon>
    </lineage>
</organism>
<sequence length="125" mass="13721">MQSPIVDQNHQQVSCLPKYTGSESRAEDSRDNEAFVQFRVAGAGTRKTHAPRDRADRKDFDRAFSGAARVRGNAVEKKDTDKKSRRQSKTRPSSDPAARREPVPGPPKTGAGRTERGGAESPMTL</sequence>
<evidence type="ECO:0000313" key="2">
    <source>
        <dbReference type="EMBL" id="TNN71902.1"/>
    </source>
</evidence>
<evidence type="ECO:0000313" key="3">
    <source>
        <dbReference type="Proteomes" id="UP000314294"/>
    </source>
</evidence>
<dbReference type="AlphaFoldDB" id="A0A4Z2I3Q4"/>